<keyword evidence="2" id="KW-1185">Reference proteome</keyword>
<name>A0ACC2VV54_9TREE</name>
<evidence type="ECO:0000313" key="1">
    <source>
        <dbReference type="EMBL" id="KAJ9103283.1"/>
    </source>
</evidence>
<reference evidence="1" key="1">
    <citation type="submission" date="2023-04" db="EMBL/GenBank/DDBJ databases">
        <title>Draft Genome sequencing of Naganishia species isolated from polar environments using Oxford Nanopore Technology.</title>
        <authorList>
            <person name="Leo P."/>
            <person name="Venkateswaran K."/>
        </authorList>
    </citation>
    <scope>NUCLEOTIDE SEQUENCE</scope>
    <source>
        <strain evidence="1">MNA-CCFEE 5423</strain>
    </source>
</reference>
<gene>
    <name evidence="1" type="ORF">QFC21_002706</name>
</gene>
<dbReference type="Proteomes" id="UP001227268">
    <property type="component" value="Unassembled WGS sequence"/>
</dbReference>
<organism evidence="1 2">
    <name type="scientific">Naganishia friedmannii</name>
    <dbReference type="NCBI Taxonomy" id="89922"/>
    <lineage>
        <taxon>Eukaryota</taxon>
        <taxon>Fungi</taxon>
        <taxon>Dikarya</taxon>
        <taxon>Basidiomycota</taxon>
        <taxon>Agaricomycotina</taxon>
        <taxon>Tremellomycetes</taxon>
        <taxon>Filobasidiales</taxon>
        <taxon>Filobasidiaceae</taxon>
        <taxon>Naganishia</taxon>
    </lineage>
</organism>
<sequence>MWNIQRDYLPAWGNRSRSSEDDVVAEGEVHEEGPVVAIQAVECGFGAGHTRQVGALDWAADQIVTCSDDYSSRIWKPDPRVGRAMRDRRNGYEYWAGTVKV</sequence>
<protein>
    <submittedName>
        <fullName evidence="1">Uncharacterized protein</fullName>
    </submittedName>
</protein>
<accession>A0ACC2VV54</accession>
<evidence type="ECO:0000313" key="2">
    <source>
        <dbReference type="Proteomes" id="UP001227268"/>
    </source>
</evidence>
<proteinExistence type="predicted"/>
<comment type="caution">
    <text evidence="1">The sequence shown here is derived from an EMBL/GenBank/DDBJ whole genome shotgun (WGS) entry which is preliminary data.</text>
</comment>
<dbReference type="EMBL" id="JASBWT010000007">
    <property type="protein sequence ID" value="KAJ9103283.1"/>
    <property type="molecule type" value="Genomic_DNA"/>
</dbReference>